<keyword evidence="4" id="KW-0479">Metal-binding</keyword>
<evidence type="ECO:0000256" key="2">
    <source>
        <dbReference type="ARBA" id="ARBA00022485"/>
    </source>
</evidence>
<dbReference type="STRING" id="1484.SA87_09080"/>
<reference evidence="8 10" key="1">
    <citation type="submission" date="2015-09" db="EMBL/GenBank/DDBJ databases">
        <title>Draft genome sequence of Hydrogenibacillus schlegelii DSM 2000.</title>
        <authorList>
            <person name="Hemp J."/>
        </authorList>
    </citation>
    <scope>NUCLEOTIDE SEQUENCE [LARGE SCALE GENOMIC DNA]</scope>
    <source>
        <strain evidence="8 10">MA 48</strain>
    </source>
</reference>
<dbReference type="InterPro" id="IPR006638">
    <property type="entry name" value="Elp3/MiaA/NifB-like_rSAM"/>
</dbReference>
<evidence type="ECO:0000259" key="7">
    <source>
        <dbReference type="PROSITE" id="PS51918"/>
    </source>
</evidence>
<evidence type="ECO:0000256" key="6">
    <source>
        <dbReference type="ARBA" id="ARBA00023014"/>
    </source>
</evidence>
<dbReference type="RefSeq" id="WP_066199946.1">
    <property type="nucleotide sequence ID" value="NZ_CBCSAS010000015.1"/>
</dbReference>
<keyword evidence="10" id="KW-1185">Reference proteome</keyword>
<dbReference type="Pfam" id="PF04055">
    <property type="entry name" value="Radical_SAM"/>
    <property type="match status" value="1"/>
</dbReference>
<dbReference type="SMART" id="SM00729">
    <property type="entry name" value="Elp3"/>
    <property type="match status" value="1"/>
</dbReference>
<evidence type="ECO:0000313" key="11">
    <source>
        <dbReference type="Proteomes" id="UP000244180"/>
    </source>
</evidence>
<dbReference type="OrthoDB" id="9782387at2"/>
<name>A0A179IS71_HYDSH</name>
<dbReference type="Gene3D" id="3.20.20.70">
    <property type="entry name" value="Aldolase class I"/>
    <property type="match status" value="1"/>
</dbReference>
<reference evidence="9 11" key="2">
    <citation type="submission" date="2017-08" db="EMBL/GenBank/DDBJ databases">
        <title>Burning lignite coal seam in the remote Altai Mountains harbors a hydrogen-driven thermophilic microbial community.</title>
        <authorList>
            <person name="Kadnikov V.V."/>
            <person name="Mardanov A.V."/>
            <person name="Ivasenko D."/>
            <person name="Beletsky A.V."/>
            <person name="Karnachuk O.V."/>
            <person name="Ravin N.V."/>
        </authorList>
    </citation>
    <scope>NUCLEOTIDE SEQUENCE [LARGE SCALE GENOMIC DNA]</scope>
    <source>
        <strain evidence="9">AL33</strain>
    </source>
</reference>
<gene>
    <name evidence="9" type="ORF">HSCHL_1849</name>
    <name evidence="8" type="ORF">SA87_09080</name>
</gene>
<proteinExistence type="predicted"/>
<keyword evidence="2" id="KW-0004">4Fe-4S</keyword>
<comment type="caution">
    <text evidence="8">The sequence shown here is derived from an EMBL/GenBank/DDBJ whole genome shotgun (WGS) entry which is preliminary data.</text>
</comment>
<evidence type="ECO:0000256" key="4">
    <source>
        <dbReference type="ARBA" id="ARBA00022723"/>
    </source>
</evidence>
<dbReference type="PANTHER" id="PTHR11228">
    <property type="entry name" value="RADICAL SAM DOMAIN PROTEIN"/>
    <property type="match status" value="1"/>
</dbReference>
<keyword evidence="3" id="KW-0949">S-adenosyl-L-methionine</keyword>
<dbReference type="CDD" id="cd01335">
    <property type="entry name" value="Radical_SAM"/>
    <property type="match status" value="1"/>
</dbReference>
<dbReference type="SFLD" id="SFLDG01067">
    <property type="entry name" value="SPASM/twitch_domain_containing"/>
    <property type="match status" value="1"/>
</dbReference>
<evidence type="ECO:0000313" key="8">
    <source>
        <dbReference type="EMBL" id="OAR04672.1"/>
    </source>
</evidence>
<evidence type="ECO:0000256" key="1">
    <source>
        <dbReference type="ARBA" id="ARBA00001966"/>
    </source>
</evidence>
<evidence type="ECO:0000256" key="3">
    <source>
        <dbReference type="ARBA" id="ARBA00022691"/>
    </source>
</evidence>
<organism evidence="8 10">
    <name type="scientific">Hydrogenibacillus schlegelii</name>
    <name type="common">Bacillus schlegelii</name>
    <dbReference type="NCBI Taxonomy" id="1484"/>
    <lineage>
        <taxon>Bacteria</taxon>
        <taxon>Bacillati</taxon>
        <taxon>Bacillota</taxon>
        <taxon>Bacilli</taxon>
        <taxon>Bacillales</taxon>
        <taxon>Bacillales Family X. Incertae Sedis</taxon>
        <taxon>Hydrogenibacillus</taxon>
    </lineage>
</organism>
<dbReference type="NCBIfam" id="TIGR04053">
    <property type="entry name" value="TIGR04053 family radical SAM/SPASM domain-containing protein"/>
    <property type="match status" value="1"/>
</dbReference>
<protein>
    <submittedName>
        <fullName evidence="9">Radical SAM domain heme biosynthesis protein</fullName>
    </submittedName>
    <submittedName>
        <fullName evidence="8">Radical SAM protein</fullName>
    </submittedName>
</protein>
<dbReference type="GO" id="GO:0003824">
    <property type="term" value="F:catalytic activity"/>
    <property type="evidence" value="ECO:0007669"/>
    <property type="project" value="InterPro"/>
</dbReference>
<dbReference type="SUPFAM" id="SSF102114">
    <property type="entry name" value="Radical SAM enzymes"/>
    <property type="match status" value="1"/>
</dbReference>
<evidence type="ECO:0000256" key="5">
    <source>
        <dbReference type="ARBA" id="ARBA00023004"/>
    </source>
</evidence>
<comment type="cofactor">
    <cofactor evidence="1">
        <name>[4Fe-4S] cluster</name>
        <dbReference type="ChEBI" id="CHEBI:49883"/>
    </cofactor>
</comment>
<dbReference type="EMBL" id="JXBB01000012">
    <property type="protein sequence ID" value="OAR04672.1"/>
    <property type="molecule type" value="Genomic_DNA"/>
</dbReference>
<accession>A0A179IS71</accession>
<dbReference type="InterPro" id="IPR013785">
    <property type="entry name" value="Aldolase_TIM"/>
</dbReference>
<dbReference type="PIRSF" id="PIRSF037420">
    <property type="entry name" value="PQQ_syn_pqqE"/>
    <property type="match status" value="1"/>
</dbReference>
<dbReference type="CDD" id="cd21123">
    <property type="entry name" value="SPASM_MftC-like"/>
    <property type="match status" value="1"/>
</dbReference>
<dbReference type="GO" id="GO:0051539">
    <property type="term" value="F:4 iron, 4 sulfur cluster binding"/>
    <property type="evidence" value="ECO:0007669"/>
    <property type="project" value="UniProtKB-KW"/>
</dbReference>
<evidence type="ECO:0000313" key="10">
    <source>
        <dbReference type="Proteomes" id="UP000243024"/>
    </source>
</evidence>
<dbReference type="InterPro" id="IPR017200">
    <property type="entry name" value="PqqE-like"/>
</dbReference>
<dbReference type="AlphaFoldDB" id="A0A179IS71"/>
<dbReference type="InterPro" id="IPR050377">
    <property type="entry name" value="Radical_SAM_PqqE_MftC-like"/>
</dbReference>
<dbReference type="EMBL" id="PEBV01000001">
    <property type="protein sequence ID" value="PTQ54906.1"/>
    <property type="molecule type" value="Genomic_DNA"/>
</dbReference>
<dbReference type="Proteomes" id="UP000243024">
    <property type="component" value="Unassembled WGS sequence"/>
</dbReference>
<evidence type="ECO:0000313" key="9">
    <source>
        <dbReference type="EMBL" id="PTQ54906.1"/>
    </source>
</evidence>
<keyword evidence="5" id="KW-0408">Iron</keyword>
<sequence>MPFDERPFLVFWELTRACLLRCAHCRAVAQLERHPGELSTDEGRRLIDALVDLGRPRVILTGGDPLMRPDFFDLVDYAVRQGLSVSVTPSVTPKVTEDVIRKAKAAGIARWAVSLDGATADVHDGFRGVPGTFDRALRLLGWLKAYGLPAQVNTTVTRRNVHQLEAIAERIADYDIVLWSVFFLVPTGRARMEEMLDARETEAVFARLYALDQTMPYAIKTTEAHHYRRYVLQQKARELGRPASTLSFQAFAQRKRAGQGAVDDGIGRAPDGLRDGAGVVFISHIGDVFPSGFLPVKAGNVREAPLGEIYRRSPVFRALRNPDGFGGKCGVCDFRHICGGSRARAYAVSGDMLAAEPTCAYIPPAWTRRIAEQKAGGAR</sequence>
<keyword evidence="6" id="KW-0411">Iron-sulfur</keyword>
<dbReference type="SFLD" id="SFLDG01386">
    <property type="entry name" value="main_SPASM_domain-containing"/>
    <property type="match status" value="1"/>
</dbReference>
<feature type="domain" description="Radical SAM core" evidence="7">
    <location>
        <begin position="4"/>
        <end position="223"/>
    </location>
</feature>
<dbReference type="InterPro" id="IPR007197">
    <property type="entry name" value="rSAM"/>
</dbReference>
<dbReference type="Proteomes" id="UP000244180">
    <property type="component" value="Unassembled WGS sequence"/>
</dbReference>
<dbReference type="SFLD" id="SFLDS00029">
    <property type="entry name" value="Radical_SAM"/>
    <property type="match status" value="1"/>
</dbReference>
<dbReference type="PANTHER" id="PTHR11228:SF34">
    <property type="entry name" value="TUNGSTEN-CONTAINING ALDEHYDE FERREDOXIN OXIDOREDUCTASE COFACTOR MODIFYING PROTEIN"/>
    <property type="match status" value="1"/>
</dbReference>
<dbReference type="PROSITE" id="PS51918">
    <property type="entry name" value="RADICAL_SAM"/>
    <property type="match status" value="1"/>
</dbReference>
<dbReference type="InterPro" id="IPR058240">
    <property type="entry name" value="rSAM_sf"/>
</dbReference>
<dbReference type="GO" id="GO:0046872">
    <property type="term" value="F:metal ion binding"/>
    <property type="evidence" value="ECO:0007669"/>
    <property type="project" value="UniProtKB-KW"/>
</dbReference>